<reference evidence="2" key="1">
    <citation type="submission" date="2021-07" db="EMBL/GenBank/DDBJ databases">
        <authorList>
            <person name="Catto M.A."/>
            <person name="Jacobson A."/>
            <person name="Kennedy G."/>
            <person name="Labadie P."/>
            <person name="Hunt B.G."/>
            <person name="Srinivasan R."/>
        </authorList>
    </citation>
    <scope>NUCLEOTIDE SEQUENCE</scope>
    <source>
        <strain evidence="2">PL_HMW_Pooled</strain>
        <tissue evidence="2">Head</tissue>
    </source>
</reference>
<evidence type="ECO:0000256" key="1">
    <source>
        <dbReference type="SAM" id="MobiDB-lite"/>
    </source>
</evidence>
<evidence type="ECO:0000313" key="2">
    <source>
        <dbReference type="EMBL" id="KAK3922807.1"/>
    </source>
</evidence>
<name>A0AAE1LLV2_9NEOP</name>
<proteinExistence type="predicted"/>
<feature type="region of interest" description="Disordered" evidence="1">
    <location>
        <begin position="92"/>
        <end position="124"/>
    </location>
</feature>
<dbReference type="Proteomes" id="UP001219518">
    <property type="component" value="Unassembled WGS sequence"/>
</dbReference>
<accession>A0AAE1LLV2</accession>
<organism evidence="2 3">
    <name type="scientific">Frankliniella fusca</name>
    <dbReference type="NCBI Taxonomy" id="407009"/>
    <lineage>
        <taxon>Eukaryota</taxon>
        <taxon>Metazoa</taxon>
        <taxon>Ecdysozoa</taxon>
        <taxon>Arthropoda</taxon>
        <taxon>Hexapoda</taxon>
        <taxon>Insecta</taxon>
        <taxon>Pterygota</taxon>
        <taxon>Neoptera</taxon>
        <taxon>Paraneoptera</taxon>
        <taxon>Thysanoptera</taxon>
        <taxon>Terebrantia</taxon>
        <taxon>Thripoidea</taxon>
        <taxon>Thripidae</taxon>
        <taxon>Frankliniella</taxon>
    </lineage>
</organism>
<dbReference type="EMBL" id="JAHWGI010001109">
    <property type="protein sequence ID" value="KAK3922807.1"/>
    <property type="molecule type" value="Genomic_DNA"/>
</dbReference>
<reference evidence="2" key="2">
    <citation type="journal article" date="2023" name="BMC Genomics">
        <title>Pest status, molecular evolution, and epigenetic factors derived from the genome assembly of Frankliniella fusca, a thysanopteran phytovirus vector.</title>
        <authorList>
            <person name="Catto M.A."/>
            <person name="Labadie P.E."/>
            <person name="Jacobson A.L."/>
            <person name="Kennedy G.G."/>
            <person name="Srinivasan R."/>
            <person name="Hunt B.G."/>
        </authorList>
    </citation>
    <scope>NUCLEOTIDE SEQUENCE</scope>
    <source>
        <strain evidence="2">PL_HMW_Pooled</strain>
    </source>
</reference>
<protein>
    <submittedName>
        <fullName evidence="2">22.8 kDa protein in gp15-gp3 intergenic region</fullName>
    </submittedName>
</protein>
<sequence>MEELINGWELGELLPRLHALGITDVEALSLLGPEHSEQLFERHELGLQLKFFKRLKEHNSAAQRKEHVVLAVGAEGGEIIEVEADVSFLNASSSSSSSSSKRSQSPDAFEYNPAPKKTKGTSKVGTRAIQNLDIRSLLAEEDDGPPLLEYFSVHKTFTRRHRDILTSIVVKAARKINDCLKNEDFNLLSVKIQECFPGELSEIYYIGPFAEGRSQTISKGKLPVKYRNVLKREKEIAGGSSSGKSRSTLQTIKSPYDNVNGVEITKDIRDAHLWLENNSIFVDWPLLKAKWRLSAPLRLRNLYGDKSDDPIAAYIAKWPCLKHPSGYSLLELDFDVLYTEKEVSLLSRWDVFVAKILVLASQVSDQVAKECLVLAKNTTHAGSKGVLALNILPALCPPTTRIKSKGAKATEQRRLLVSNSRAGLLLHVTDTANLARLLRERRDMLYSEAKKSQPFLVFVGPNLSNIKEYYVDVSGILYRLNSVMKAVDVCFKATTALHADYPPESIRPWMLIQRLLYEISTDWDSEVPYDIIASYNAITHLNG</sequence>
<gene>
    <name evidence="2" type="ORF">KUF71_012074</name>
</gene>
<keyword evidence="3" id="KW-1185">Reference proteome</keyword>
<evidence type="ECO:0000313" key="3">
    <source>
        <dbReference type="Proteomes" id="UP001219518"/>
    </source>
</evidence>
<comment type="caution">
    <text evidence="2">The sequence shown here is derived from an EMBL/GenBank/DDBJ whole genome shotgun (WGS) entry which is preliminary data.</text>
</comment>
<dbReference type="AlphaFoldDB" id="A0AAE1LLV2"/>
<feature type="compositionally biased region" description="Low complexity" evidence="1">
    <location>
        <begin position="92"/>
        <end position="105"/>
    </location>
</feature>